<sequence>MQLAARRTSDSSLKGKRSSKDPPPRVMMMTSTSSNSSSSRSAADTSTTAAAPCTATSRISNSTAGQRRRAFSTTSFSASVLRPQIRPTLRGNFGKATLRSALNKPSAAKTPFRASRRASNSPTPTWRISFADIVSDPFLVNQDALAWITTRAFAGSGCTAANTFL</sequence>
<accession>A0A6J7NW48</accession>
<evidence type="ECO:0000256" key="1">
    <source>
        <dbReference type="SAM" id="MobiDB-lite"/>
    </source>
</evidence>
<dbReference type="AlphaFoldDB" id="A0A6J7NW48"/>
<name>A0A6J7NW48_9ZZZZ</name>
<proteinExistence type="predicted"/>
<feature type="compositionally biased region" description="Polar residues" evidence="1">
    <location>
        <begin position="58"/>
        <end position="68"/>
    </location>
</feature>
<feature type="region of interest" description="Disordered" evidence="1">
    <location>
        <begin position="1"/>
        <end position="68"/>
    </location>
</feature>
<dbReference type="EMBL" id="CAFBOU010000093">
    <property type="protein sequence ID" value="CAB4997366.1"/>
    <property type="molecule type" value="Genomic_DNA"/>
</dbReference>
<reference evidence="2" key="1">
    <citation type="submission" date="2020-05" db="EMBL/GenBank/DDBJ databases">
        <authorList>
            <person name="Chiriac C."/>
            <person name="Salcher M."/>
            <person name="Ghai R."/>
            <person name="Kavagutti S V."/>
        </authorList>
    </citation>
    <scope>NUCLEOTIDE SEQUENCE</scope>
</reference>
<organism evidence="2">
    <name type="scientific">freshwater metagenome</name>
    <dbReference type="NCBI Taxonomy" id="449393"/>
    <lineage>
        <taxon>unclassified sequences</taxon>
        <taxon>metagenomes</taxon>
        <taxon>ecological metagenomes</taxon>
    </lineage>
</organism>
<gene>
    <name evidence="2" type="ORF">UFOPK4010_00974</name>
</gene>
<evidence type="ECO:0000313" key="2">
    <source>
        <dbReference type="EMBL" id="CAB4997366.1"/>
    </source>
</evidence>
<protein>
    <submittedName>
        <fullName evidence="2">Unannotated protein</fullName>
    </submittedName>
</protein>
<feature type="compositionally biased region" description="Low complexity" evidence="1">
    <location>
        <begin position="30"/>
        <end position="57"/>
    </location>
</feature>